<gene>
    <name evidence="3" type="ORF">ENSA5_12880</name>
</gene>
<dbReference type="OrthoDB" id="9808870at2"/>
<accession>A0A2S9YF50</accession>
<feature type="transmembrane region" description="Helical" evidence="1">
    <location>
        <begin position="273"/>
        <end position="299"/>
    </location>
</feature>
<feature type="signal peptide" evidence="2">
    <location>
        <begin position="1"/>
        <end position="25"/>
    </location>
</feature>
<keyword evidence="2" id="KW-0732">Signal</keyword>
<dbReference type="InterPro" id="IPR032809">
    <property type="entry name" value="Put_HupE_UreJ"/>
</dbReference>
<dbReference type="RefSeq" id="WP_106390771.1">
    <property type="nucleotide sequence ID" value="NZ_PVNK01000070.1"/>
</dbReference>
<dbReference type="Pfam" id="PF13795">
    <property type="entry name" value="HupE_UreJ_2"/>
    <property type="match status" value="1"/>
</dbReference>
<evidence type="ECO:0000256" key="2">
    <source>
        <dbReference type="SAM" id="SignalP"/>
    </source>
</evidence>
<keyword evidence="1" id="KW-0472">Membrane</keyword>
<protein>
    <submittedName>
        <fullName evidence="3">HupE / UreJ protein</fullName>
    </submittedName>
</protein>
<dbReference type="Proteomes" id="UP000237968">
    <property type="component" value="Unassembled WGS sequence"/>
</dbReference>
<reference evidence="3 4" key="1">
    <citation type="submission" date="2018-03" db="EMBL/GenBank/DDBJ databases">
        <title>Draft Genome Sequences of the Obligatory Marine Myxobacteria Enhygromyxa salina SWB005.</title>
        <authorList>
            <person name="Poehlein A."/>
            <person name="Moghaddam J.A."/>
            <person name="Harms H."/>
            <person name="Alanjari M."/>
            <person name="Koenig G.M."/>
            <person name="Daniel R."/>
            <person name="Schaeberle T.F."/>
        </authorList>
    </citation>
    <scope>NUCLEOTIDE SEQUENCE [LARGE SCALE GENOMIC DNA]</scope>
    <source>
        <strain evidence="3 4">SWB005</strain>
    </source>
</reference>
<evidence type="ECO:0000313" key="3">
    <source>
        <dbReference type="EMBL" id="PRQ03738.1"/>
    </source>
</evidence>
<dbReference type="AlphaFoldDB" id="A0A2S9YF50"/>
<proteinExistence type="predicted"/>
<name>A0A2S9YF50_9BACT</name>
<dbReference type="EMBL" id="PVNK01000070">
    <property type="protein sequence ID" value="PRQ03738.1"/>
    <property type="molecule type" value="Genomic_DNA"/>
</dbReference>
<feature type="transmembrane region" description="Helical" evidence="1">
    <location>
        <begin position="154"/>
        <end position="171"/>
    </location>
</feature>
<feature type="chain" id="PRO_5015393035" evidence="2">
    <location>
        <begin position="26"/>
        <end position="341"/>
    </location>
</feature>
<keyword evidence="4" id="KW-1185">Reference proteome</keyword>
<sequence>MSPGRAAFALLLAVLALLVAAPASAHEFRSGLLRVEPLDEAAHRYELVLLTPELSSAGPIPDGELRPIVPEHCALEARGAVTWQLDCGERGLVGTLGVDGLDRHPIDVVVDLRYADGTELSAVLGPDEASVTLDGAATRAGSVFVDYLGLGVEHILLGIDHLLFVLGLVLLVGDRKTLLWTITAFTLAHSLTLASAALELVTLPGPPVEAGIAVSILLLARELALGHDDEQQRDTLTWRYPWLVAFGFGLLHGFGFAGALGEIGLPQDQIPRALLAFNLGVEAGQLGVIAVLLLSFAGLRRLALIVKPSARTEELVRRAPIWAMGGLAFAWTVQRVLGFWT</sequence>
<evidence type="ECO:0000256" key="1">
    <source>
        <dbReference type="SAM" id="Phobius"/>
    </source>
</evidence>
<organism evidence="3 4">
    <name type="scientific">Enhygromyxa salina</name>
    <dbReference type="NCBI Taxonomy" id="215803"/>
    <lineage>
        <taxon>Bacteria</taxon>
        <taxon>Pseudomonadati</taxon>
        <taxon>Myxococcota</taxon>
        <taxon>Polyangia</taxon>
        <taxon>Nannocystales</taxon>
        <taxon>Nannocystaceae</taxon>
        <taxon>Enhygromyxa</taxon>
    </lineage>
</organism>
<comment type="caution">
    <text evidence="3">The sequence shown here is derived from an EMBL/GenBank/DDBJ whole genome shotgun (WGS) entry which is preliminary data.</text>
</comment>
<evidence type="ECO:0000313" key="4">
    <source>
        <dbReference type="Proteomes" id="UP000237968"/>
    </source>
</evidence>
<keyword evidence="1" id="KW-1133">Transmembrane helix</keyword>
<feature type="transmembrane region" description="Helical" evidence="1">
    <location>
        <begin position="240"/>
        <end position="261"/>
    </location>
</feature>
<keyword evidence="1" id="KW-0812">Transmembrane</keyword>